<evidence type="ECO:0000256" key="1">
    <source>
        <dbReference type="SAM" id="MobiDB-lite"/>
    </source>
</evidence>
<feature type="compositionally biased region" description="Polar residues" evidence="1">
    <location>
        <begin position="143"/>
        <end position="156"/>
    </location>
</feature>
<protein>
    <submittedName>
        <fullName evidence="2">Uncharacterized protein</fullName>
    </submittedName>
</protein>
<accession>A0A9P6VVA0</accession>
<feature type="compositionally biased region" description="Basic residues" evidence="1">
    <location>
        <begin position="176"/>
        <end position="188"/>
    </location>
</feature>
<sequence>MHGNPTAQALNPISDPPHMRFSDETGQYNISFDNNPMTGLIDSVNVLTTILKEPRYTDVSSATTISNSIPYADMNASYFRNFDIDWFKFDGAAYTWKQSMSYNIIKTLENIPMPDVNFQSPSTTDHFEFALYTKKMLIRKKQSISPPTSPSNSWEPQNRRKNKNSRPYRQNTRGRGNYKGRKEYRRYS</sequence>
<name>A0A9P6VVA0_MAUEX</name>
<comment type="caution">
    <text evidence="2">The sequence shown here is derived from an EMBL/GenBank/DDBJ whole genome shotgun (WGS) entry which is preliminary data.</text>
</comment>
<gene>
    <name evidence="2" type="ORF">C6P45_002620</name>
</gene>
<organism evidence="2 3">
    <name type="scientific">Maudiozyma exigua</name>
    <name type="common">Yeast</name>
    <name type="synonym">Kazachstania exigua</name>
    <dbReference type="NCBI Taxonomy" id="34358"/>
    <lineage>
        <taxon>Eukaryota</taxon>
        <taxon>Fungi</taxon>
        <taxon>Dikarya</taxon>
        <taxon>Ascomycota</taxon>
        <taxon>Saccharomycotina</taxon>
        <taxon>Saccharomycetes</taxon>
        <taxon>Saccharomycetales</taxon>
        <taxon>Saccharomycetaceae</taxon>
        <taxon>Maudiozyma</taxon>
    </lineage>
</organism>
<evidence type="ECO:0000313" key="2">
    <source>
        <dbReference type="EMBL" id="KAG0656735.1"/>
    </source>
</evidence>
<dbReference type="Proteomes" id="UP000750334">
    <property type="component" value="Unassembled WGS sequence"/>
</dbReference>
<keyword evidence="3" id="KW-1185">Reference proteome</keyword>
<feature type="region of interest" description="Disordered" evidence="1">
    <location>
        <begin position="142"/>
        <end position="188"/>
    </location>
</feature>
<reference evidence="2 3" key="1">
    <citation type="submission" date="2020-11" db="EMBL/GenBank/DDBJ databases">
        <title>Kefir isolates.</title>
        <authorList>
            <person name="Marcisauskas S."/>
            <person name="Kim Y."/>
            <person name="Blasche S."/>
        </authorList>
    </citation>
    <scope>NUCLEOTIDE SEQUENCE [LARGE SCALE GENOMIC DNA]</scope>
    <source>
        <strain evidence="2 3">OG2</strain>
    </source>
</reference>
<dbReference type="AlphaFoldDB" id="A0A9P6VVA0"/>
<evidence type="ECO:0000313" key="3">
    <source>
        <dbReference type="Proteomes" id="UP000750334"/>
    </source>
</evidence>
<dbReference type="EMBL" id="PUHR01000251">
    <property type="protein sequence ID" value="KAG0656735.1"/>
    <property type="molecule type" value="Genomic_DNA"/>
</dbReference>
<proteinExistence type="predicted"/>